<reference evidence="1" key="1">
    <citation type="submission" date="2020-07" db="EMBL/GenBank/DDBJ databases">
        <title>Multicomponent nature underlies the extraordinary mechanical properties of spider dragline silk.</title>
        <authorList>
            <person name="Kono N."/>
            <person name="Nakamura H."/>
            <person name="Mori M."/>
            <person name="Yoshida Y."/>
            <person name="Ohtoshi R."/>
            <person name="Malay A.D."/>
            <person name="Moran D.A.P."/>
            <person name="Tomita M."/>
            <person name="Numata K."/>
            <person name="Arakawa K."/>
        </authorList>
    </citation>
    <scope>NUCLEOTIDE SEQUENCE</scope>
</reference>
<accession>A0A8X6FNV9</accession>
<dbReference type="AlphaFoldDB" id="A0A8X6FNV9"/>
<evidence type="ECO:0000313" key="1">
    <source>
        <dbReference type="EMBL" id="GFQ85121.1"/>
    </source>
</evidence>
<dbReference type="EMBL" id="BMAO01003026">
    <property type="protein sequence ID" value="GFQ85121.1"/>
    <property type="molecule type" value="Genomic_DNA"/>
</dbReference>
<protein>
    <submittedName>
        <fullName evidence="1">RNA_pol_Rpb2_6 domain-containing protein</fullName>
    </submittedName>
</protein>
<sequence>MPPLNVPLMFEPILGNYDAHIRNFIHFLDTRVDCMLIYDGPLDIHQHIRERTLYSLSVQHRPTKKILLNVYPIMLGSQIDLAIRHLQVCSFEADIPTVSNASFQEVDIGRAFFIICGFLHHFTIFLRMIQLTRIWYKKMVRVFTYDALDMGKELSYYVADCPPKQRGDMVVVGNFRIYRTSGFLF</sequence>
<keyword evidence="2" id="KW-1185">Reference proteome</keyword>
<gene>
    <name evidence="1" type="primary">AVEN_257682_1</name>
    <name evidence="1" type="ORF">TNCT_530721</name>
</gene>
<comment type="caution">
    <text evidence="1">The sequence shown here is derived from an EMBL/GenBank/DDBJ whole genome shotgun (WGS) entry which is preliminary data.</text>
</comment>
<name>A0A8X6FNV9_TRICU</name>
<dbReference type="Proteomes" id="UP000887116">
    <property type="component" value="Unassembled WGS sequence"/>
</dbReference>
<organism evidence="1 2">
    <name type="scientific">Trichonephila clavata</name>
    <name type="common">Joro spider</name>
    <name type="synonym">Nephila clavata</name>
    <dbReference type="NCBI Taxonomy" id="2740835"/>
    <lineage>
        <taxon>Eukaryota</taxon>
        <taxon>Metazoa</taxon>
        <taxon>Ecdysozoa</taxon>
        <taxon>Arthropoda</taxon>
        <taxon>Chelicerata</taxon>
        <taxon>Arachnida</taxon>
        <taxon>Araneae</taxon>
        <taxon>Araneomorphae</taxon>
        <taxon>Entelegynae</taxon>
        <taxon>Araneoidea</taxon>
        <taxon>Nephilidae</taxon>
        <taxon>Trichonephila</taxon>
    </lineage>
</organism>
<proteinExistence type="predicted"/>
<evidence type="ECO:0000313" key="2">
    <source>
        <dbReference type="Proteomes" id="UP000887116"/>
    </source>
</evidence>